<dbReference type="SUPFAM" id="SSF53098">
    <property type="entry name" value="Ribonuclease H-like"/>
    <property type="match status" value="1"/>
</dbReference>
<gene>
    <name evidence="2" type="ORF">NEA10_20605</name>
</gene>
<dbReference type="PANTHER" id="PTHR30231:SF37">
    <property type="entry name" value="EXODEOXYRIBONUCLEASE 10"/>
    <property type="match status" value="1"/>
</dbReference>
<dbReference type="EMBL" id="CP098612">
    <property type="protein sequence ID" value="USR93306.1"/>
    <property type="molecule type" value="Genomic_DNA"/>
</dbReference>
<keyword evidence="2" id="KW-0269">Exonuclease</keyword>
<keyword evidence="2" id="KW-0614">Plasmid</keyword>
<feature type="domain" description="Exonuclease" evidence="1">
    <location>
        <begin position="3"/>
        <end position="166"/>
    </location>
</feature>
<protein>
    <submittedName>
        <fullName evidence="2">3'-5' exonuclease</fullName>
    </submittedName>
</protein>
<keyword evidence="2" id="KW-0378">Hydrolase</keyword>
<geneLocation type="plasmid" evidence="2 3">
    <name>unnamed</name>
</geneLocation>
<dbReference type="InterPro" id="IPR013520">
    <property type="entry name" value="Ribonucl_H"/>
</dbReference>
<dbReference type="Pfam" id="PF00929">
    <property type="entry name" value="RNase_T"/>
    <property type="match status" value="1"/>
</dbReference>
<dbReference type="CDD" id="cd06127">
    <property type="entry name" value="DEDDh"/>
    <property type="match status" value="1"/>
</dbReference>
<organism evidence="2 3">
    <name type="scientific">Phormidium yuhuli AB48</name>
    <dbReference type="NCBI Taxonomy" id="2940671"/>
    <lineage>
        <taxon>Bacteria</taxon>
        <taxon>Bacillati</taxon>
        <taxon>Cyanobacteriota</taxon>
        <taxon>Cyanophyceae</taxon>
        <taxon>Oscillatoriophycideae</taxon>
        <taxon>Oscillatoriales</taxon>
        <taxon>Oscillatoriaceae</taxon>
        <taxon>Phormidium</taxon>
        <taxon>Phormidium yuhuli</taxon>
    </lineage>
</organism>
<evidence type="ECO:0000313" key="3">
    <source>
        <dbReference type="Proteomes" id="UP001056708"/>
    </source>
</evidence>
<dbReference type="RefSeq" id="WP_252665491.1">
    <property type="nucleotide sequence ID" value="NZ_CP098612.1"/>
</dbReference>
<name>A0ABY5AX25_9CYAN</name>
<accession>A0ABY5AX25</accession>
<dbReference type="InterPro" id="IPR012337">
    <property type="entry name" value="RNaseH-like_sf"/>
</dbReference>
<dbReference type="Proteomes" id="UP001056708">
    <property type="component" value="Plasmid unnamed"/>
</dbReference>
<proteinExistence type="predicted"/>
<dbReference type="SMART" id="SM00479">
    <property type="entry name" value="EXOIII"/>
    <property type="match status" value="1"/>
</dbReference>
<keyword evidence="3" id="KW-1185">Reference proteome</keyword>
<keyword evidence="2" id="KW-0540">Nuclease</keyword>
<reference evidence="2" key="1">
    <citation type="submission" date="2022-06" db="EMBL/GenBank/DDBJ databases">
        <title>Genome sequence of Phormidium yuhuli AB48 isolated from an industrial photobioreactor environment.</title>
        <authorList>
            <person name="Qiu Y."/>
            <person name="Noonan A.J.C."/>
            <person name="Dofher K."/>
            <person name="Koch M."/>
            <person name="Kieft B."/>
            <person name="Lin X."/>
            <person name="Ziels R.M."/>
            <person name="Hallam S.J."/>
        </authorList>
    </citation>
    <scope>NUCLEOTIDE SEQUENCE</scope>
    <source>
        <strain evidence="2">AB48</strain>
        <plasmid evidence="2">unnamed</plasmid>
    </source>
</reference>
<sequence>MDKLLILDLETTGLDPSCDRVIELGAILYSVPHRCVLQQLSTLFPVQANPVESVNHIPAAAAQSVTDADAYRVVGQFQQWLHRVDYVVAHNASFDKPWFGQGGLPTINKPWLCTYDDFRWPENDKPRNLVQTALNHGIGVNQAHRALTDCQLIGALFDRVDNFEALLGDAIARSQEPFVYAIAQIPRFRKDEAKSRGFRWNQYIEKKWVKRIRRSDLALEQAEYPFEIVISPNLEMPMPKGRIVPRGKSQT</sequence>
<evidence type="ECO:0000313" key="2">
    <source>
        <dbReference type="EMBL" id="USR93306.1"/>
    </source>
</evidence>
<dbReference type="InterPro" id="IPR036397">
    <property type="entry name" value="RNaseH_sf"/>
</dbReference>
<dbReference type="PANTHER" id="PTHR30231">
    <property type="entry name" value="DNA POLYMERASE III SUBUNIT EPSILON"/>
    <property type="match status" value="1"/>
</dbReference>
<evidence type="ECO:0000259" key="1">
    <source>
        <dbReference type="SMART" id="SM00479"/>
    </source>
</evidence>
<dbReference type="GO" id="GO:0004527">
    <property type="term" value="F:exonuclease activity"/>
    <property type="evidence" value="ECO:0007669"/>
    <property type="project" value="UniProtKB-KW"/>
</dbReference>
<dbReference type="Gene3D" id="3.30.420.10">
    <property type="entry name" value="Ribonuclease H-like superfamily/Ribonuclease H"/>
    <property type="match status" value="1"/>
</dbReference>